<dbReference type="InterPro" id="IPR045194">
    <property type="entry name" value="MGRN1/RNF157-like"/>
</dbReference>
<evidence type="ECO:0000313" key="3">
    <source>
        <dbReference type="EMBL" id="KAK8898830.1"/>
    </source>
</evidence>
<keyword evidence="1" id="KW-0863">Zinc-finger</keyword>
<dbReference type="SUPFAM" id="SSF57850">
    <property type="entry name" value="RING/U-box"/>
    <property type="match status" value="1"/>
</dbReference>
<dbReference type="InterPro" id="IPR001841">
    <property type="entry name" value="Znf_RING"/>
</dbReference>
<keyword evidence="1" id="KW-0862">Zinc</keyword>
<accession>A0ABR2L637</accession>
<feature type="domain" description="RING-type" evidence="2">
    <location>
        <begin position="199"/>
        <end position="238"/>
    </location>
</feature>
<dbReference type="Proteomes" id="UP001470230">
    <property type="component" value="Unassembled WGS sequence"/>
</dbReference>
<dbReference type="PANTHER" id="PTHR22996">
    <property type="entry name" value="MAHOGUNIN"/>
    <property type="match status" value="1"/>
</dbReference>
<protein>
    <recommendedName>
        <fullName evidence="2">RING-type domain-containing protein</fullName>
    </recommendedName>
</protein>
<dbReference type="InterPro" id="IPR013083">
    <property type="entry name" value="Znf_RING/FYVE/PHD"/>
</dbReference>
<keyword evidence="1" id="KW-0479">Metal-binding</keyword>
<reference evidence="3 4" key="1">
    <citation type="submission" date="2024-04" db="EMBL/GenBank/DDBJ databases">
        <title>Tritrichomonas musculus Genome.</title>
        <authorList>
            <person name="Alves-Ferreira E."/>
            <person name="Grigg M."/>
            <person name="Lorenzi H."/>
            <person name="Galac M."/>
        </authorList>
    </citation>
    <scope>NUCLEOTIDE SEQUENCE [LARGE SCALE GENOMIC DNA]</scope>
    <source>
        <strain evidence="3 4">EAF2021</strain>
    </source>
</reference>
<evidence type="ECO:0000256" key="1">
    <source>
        <dbReference type="PROSITE-ProRule" id="PRU00175"/>
    </source>
</evidence>
<sequence>MGGSFSILPLQEPMWFSYYGPIRHAEASEALDAAIASHLQEIGSSSAIPIRKEIADQVIVPVALNSPPFTEKDSNFILHFATSMPGQLIFSKSSNENNENGQQINIEEEKPINVEDFGVGLDLTYTIPSSYEGQYSIQFVFDVAKGVSSRIFIISFGKNSLPTVIDDKVVVDGVTSSVSRVFQEETDQNGETDFSDGLCLICCTNPATVIAFPCRHCCMCRSCSEKFAALSNHCPVCRAVVHELIDCSTSNTINS</sequence>
<name>A0ABR2L637_9EUKA</name>
<dbReference type="PANTHER" id="PTHR22996:SF0">
    <property type="entry name" value="RE60872P-RELATED"/>
    <property type="match status" value="1"/>
</dbReference>
<dbReference type="EMBL" id="JAPFFF010000001">
    <property type="protein sequence ID" value="KAK8898830.1"/>
    <property type="molecule type" value="Genomic_DNA"/>
</dbReference>
<dbReference type="Pfam" id="PF13920">
    <property type="entry name" value="zf-C3HC4_3"/>
    <property type="match status" value="1"/>
</dbReference>
<comment type="caution">
    <text evidence="3">The sequence shown here is derived from an EMBL/GenBank/DDBJ whole genome shotgun (WGS) entry which is preliminary data.</text>
</comment>
<dbReference type="PROSITE" id="PS50089">
    <property type="entry name" value="ZF_RING_2"/>
    <property type="match status" value="1"/>
</dbReference>
<organism evidence="3 4">
    <name type="scientific">Tritrichomonas musculus</name>
    <dbReference type="NCBI Taxonomy" id="1915356"/>
    <lineage>
        <taxon>Eukaryota</taxon>
        <taxon>Metamonada</taxon>
        <taxon>Parabasalia</taxon>
        <taxon>Tritrichomonadida</taxon>
        <taxon>Tritrichomonadidae</taxon>
        <taxon>Tritrichomonas</taxon>
    </lineage>
</organism>
<evidence type="ECO:0000313" key="4">
    <source>
        <dbReference type="Proteomes" id="UP001470230"/>
    </source>
</evidence>
<proteinExistence type="predicted"/>
<keyword evidence="4" id="KW-1185">Reference proteome</keyword>
<dbReference type="Gene3D" id="3.30.40.10">
    <property type="entry name" value="Zinc/RING finger domain, C3HC4 (zinc finger)"/>
    <property type="match status" value="1"/>
</dbReference>
<gene>
    <name evidence="3" type="ORF">M9Y10_001122</name>
</gene>
<evidence type="ECO:0000259" key="2">
    <source>
        <dbReference type="PROSITE" id="PS50089"/>
    </source>
</evidence>